<dbReference type="RefSeq" id="WP_238337235.1">
    <property type="nucleotide sequence ID" value="NZ_BDDX01000009.1"/>
</dbReference>
<sequence length="203" mass="24106">MKKGGIGGANTNKSGLKFEHDTDLATSINTYLYDEYKLIPHEFKDVESLPFQGSTSPVYDLIRLKDDYFVGVITNQNQFYNVLKDSYGLENVNHKNWKPDECFFNFETNTVYIVEKKWQQRSGSVDEKMFGFVNKRRLYQNNFNQLKDEPKPTVEFCALFNSSWWLNGNDGKNEKNYQDYFDNLRIDGIKIFFDKYEYWWFGL</sequence>
<dbReference type="Proteomes" id="UP000186588">
    <property type="component" value="Unassembled WGS sequence"/>
</dbReference>
<gene>
    <name evidence="2" type="ORF">FF306_00909</name>
</gene>
<dbReference type="EMBL" id="BDDX01000009">
    <property type="protein sequence ID" value="GAT90799.1"/>
    <property type="molecule type" value="Genomic_DNA"/>
</dbReference>
<evidence type="ECO:0000259" key="1">
    <source>
        <dbReference type="Pfam" id="PF20472"/>
    </source>
</evidence>
<evidence type="ECO:0000313" key="2">
    <source>
        <dbReference type="EMBL" id="GAT90799.1"/>
    </source>
</evidence>
<feature type="domain" description="PD-(D/E)XK nuclease" evidence="1">
    <location>
        <begin position="95"/>
        <end position="130"/>
    </location>
</feature>
<accession>A0A1L8CHX5</accession>
<dbReference type="InterPro" id="IPR046821">
    <property type="entry name" value="PDDEXK_11"/>
</dbReference>
<dbReference type="Pfam" id="PF20472">
    <property type="entry name" value="PDDEXK_11"/>
    <property type="match status" value="1"/>
</dbReference>
<dbReference type="AlphaFoldDB" id="A0A1L8CHX5"/>
<organism evidence="2 3">
    <name type="scientific">Apilactobacillus kunkeei</name>
    <dbReference type="NCBI Taxonomy" id="148814"/>
    <lineage>
        <taxon>Bacteria</taxon>
        <taxon>Bacillati</taxon>
        <taxon>Bacillota</taxon>
        <taxon>Bacilli</taxon>
        <taxon>Lactobacillales</taxon>
        <taxon>Lactobacillaceae</taxon>
        <taxon>Apilactobacillus</taxon>
    </lineage>
</organism>
<comment type="caution">
    <text evidence="2">The sequence shown here is derived from an EMBL/GenBank/DDBJ whole genome shotgun (WGS) entry which is preliminary data.</text>
</comment>
<evidence type="ECO:0000313" key="3">
    <source>
        <dbReference type="Proteomes" id="UP000186588"/>
    </source>
</evidence>
<name>A0A1L8CHX5_9LACO</name>
<proteinExistence type="predicted"/>
<protein>
    <recommendedName>
        <fullName evidence="1">PD-(D/E)XK nuclease domain-containing protein</fullName>
    </recommendedName>
</protein>
<reference evidence="2 3" key="1">
    <citation type="journal article" date="2016" name="Syst. Appl. Microbiol.">
        <title>Genomic characterization of a fructophilic bee symbiont Lactobacillus kunkeei reveals its niche-specific adaptation.</title>
        <authorList>
            <person name="Maeno S."/>
            <person name="Tanizawa Y."/>
            <person name="Kanesaki Y."/>
            <person name="Kubota E."/>
            <person name="Kumar H."/>
            <person name="Dicks L."/>
            <person name="Salminen S."/>
            <person name="Nakagawa J."/>
            <person name="Arita M."/>
            <person name="Endo A."/>
        </authorList>
    </citation>
    <scope>NUCLEOTIDE SEQUENCE [LARGE SCALE GENOMIC DNA]</scope>
    <source>
        <strain evidence="2 3">FF30-6</strain>
    </source>
</reference>